<organism evidence="1 2">
    <name type="scientific">Racocetra persica</name>
    <dbReference type="NCBI Taxonomy" id="160502"/>
    <lineage>
        <taxon>Eukaryota</taxon>
        <taxon>Fungi</taxon>
        <taxon>Fungi incertae sedis</taxon>
        <taxon>Mucoromycota</taxon>
        <taxon>Glomeromycotina</taxon>
        <taxon>Glomeromycetes</taxon>
        <taxon>Diversisporales</taxon>
        <taxon>Gigasporaceae</taxon>
        <taxon>Racocetra</taxon>
    </lineage>
</organism>
<reference evidence="1" key="1">
    <citation type="submission" date="2021-06" db="EMBL/GenBank/DDBJ databases">
        <authorList>
            <person name="Kallberg Y."/>
            <person name="Tangrot J."/>
            <person name="Rosling A."/>
        </authorList>
    </citation>
    <scope>NUCLEOTIDE SEQUENCE</scope>
    <source>
        <strain evidence="1">MA461A</strain>
    </source>
</reference>
<evidence type="ECO:0000313" key="1">
    <source>
        <dbReference type="EMBL" id="CAG8673195.1"/>
    </source>
</evidence>
<gene>
    <name evidence="1" type="ORF">RPERSI_LOCUS8770</name>
</gene>
<name>A0ACA9NUC8_9GLOM</name>
<sequence>ALSFLDFILFLGEKEEKVDYPLLTLAKRLVQGLFGVSLLLFTLFELELVNDALYGFMRFVVVETESSLLLSFSLPILLVNAYY</sequence>
<keyword evidence="2" id="KW-1185">Reference proteome</keyword>
<proteinExistence type="predicted"/>
<evidence type="ECO:0000313" key="2">
    <source>
        <dbReference type="Proteomes" id="UP000789920"/>
    </source>
</evidence>
<dbReference type="EMBL" id="CAJVQC010016091">
    <property type="protein sequence ID" value="CAG8673195.1"/>
    <property type="molecule type" value="Genomic_DNA"/>
</dbReference>
<feature type="non-terminal residue" evidence="1">
    <location>
        <position position="1"/>
    </location>
</feature>
<accession>A0ACA9NUC8</accession>
<comment type="caution">
    <text evidence="1">The sequence shown here is derived from an EMBL/GenBank/DDBJ whole genome shotgun (WGS) entry which is preliminary data.</text>
</comment>
<dbReference type="Proteomes" id="UP000789920">
    <property type="component" value="Unassembled WGS sequence"/>
</dbReference>
<protein>
    <submittedName>
        <fullName evidence="1">9895_t:CDS:1</fullName>
    </submittedName>
</protein>